<dbReference type="Proteomes" id="UP001054945">
    <property type="component" value="Unassembled WGS sequence"/>
</dbReference>
<protein>
    <submittedName>
        <fullName evidence="2">Uncharacterized protein</fullName>
    </submittedName>
</protein>
<comment type="caution">
    <text evidence="2">The sequence shown here is derived from an EMBL/GenBank/DDBJ whole genome shotgun (WGS) entry which is preliminary data.</text>
</comment>
<keyword evidence="3" id="KW-1185">Reference proteome</keyword>
<feature type="region of interest" description="Disordered" evidence="1">
    <location>
        <begin position="1"/>
        <end position="36"/>
    </location>
</feature>
<organism evidence="2 3">
    <name type="scientific">Caerostris extrusa</name>
    <name type="common">Bark spider</name>
    <name type="synonym">Caerostris bankana</name>
    <dbReference type="NCBI Taxonomy" id="172846"/>
    <lineage>
        <taxon>Eukaryota</taxon>
        <taxon>Metazoa</taxon>
        <taxon>Ecdysozoa</taxon>
        <taxon>Arthropoda</taxon>
        <taxon>Chelicerata</taxon>
        <taxon>Arachnida</taxon>
        <taxon>Araneae</taxon>
        <taxon>Araneomorphae</taxon>
        <taxon>Entelegynae</taxon>
        <taxon>Araneoidea</taxon>
        <taxon>Araneidae</taxon>
        <taxon>Caerostris</taxon>
    </lineage>
</organism>
<evidence type="ECO:0000313" key="3">
    <source>
        <dbReference type="Proteomes" id="UP001054945"/>
    </source>
</evidence>
<evidence type="ECO:0000256" key="1">
    <source>
        <dbReference type="SAM" id="MobiDB-lite"/>
    </source>
</evidence>
<feature type="compositionally biased region" description="Basic residues" evidence="1">
    <location>
        <begin position="1"/>
        <end position="11"/>
    </location>
</feature>
<dbReference type="EMBL" id="BPLR01004058">
    <property type="protein sequence ID" value="GIX91773.1"/>
    <property type="molecule type" value="Genomic_DNA"/>
</dbReference>
<proteinExistence type="predicted"/>
<evidence type="ECO:0000313" key="2">
    <source>
        <dbReference type="EMBL" id="GIX91773.1"/>
    </source>
</evidence>
<gene>
    <name evidence="2" type="ORF">CEXT_468891</name>
</gene>
<name>A0AAV4P6Y0_CAEEX</name>
<sequence>MHRTFQKRRKNPGMSEREQSPNWNNRNGVFPSTPAIPRGCAERKDLFDLAGDDIHIHFCAPQSLGNGEIRRMRM</sequence>
<reference evidence="2 3" key="1">
    <citation type="submission" date="2021-06" db="EMBL/GenBank/DDBJ databases">
        <title>Caerostris extrusa draft genome.</title>
        <authorList>
            <person name="Kono N."/>
            <person name="Arakawa K."/>
        </authorList>
    </citation>
    <scope>NUCLEOTIDE SEQUENCE [LARGE SCALE GENOMIC DNA]</scope>
</reference>
<accession>A0AAV4P6Y0</accession>
<dbReference type="AlphaFoldDB" id="A0AAV4P6Y0"/>